<dbReference type="RefSeq" id="WP_109823718.1">
    <property type="nucleotide sequence ID" value="NZ_QGKL01000033.1"/>
</dbReference>
<proteinExistence type="predicted"/>
<dbReference type="Proteomes" id="UP000245506">
    <property type="component" value="Unassembled WGS sequence"/>
</dbReference>
<evidence type="ECO:0000256" key="1">
    <source>
        <dbReference type="SAM" id="SignalP"/>
    </source>
</evidence>
<gene>
    <name evidence="2" type="ORF">DKT75_12205</name>
</gene>
<reference evidence="2 3" key="1">
    <citation type="submission" date="2018-05" db="EMBL/GenBank/DDBJ databases">
        <title>Leucothrix arctica sp. nov., isolated from Arctic seawater.</title>
        <authorList>
            <person name="Choi A."/>
            <person name="Baek K."/>
        </authorList>
    </citation>
    <scope>NUCLEOTIDE SEQUENCE [LARGE SCALE GENOMIC DNA]</scope>
    <source>
        <strain evidence="2 3">IMCC9719</strain>
    </source>
</reference>
<feature type="signal peptide" evidence="1">
    <location>
        <begin position="1"/>
        <end position="31"/>
    </location>
</feature>
<evidence type="ECO:0000313" key="2">
    <source>
        <dbReference type="EMBL" id="PWQ95539.1"/>
    </source>
</evidence>
<name>A0A317CAZ8_9GAMM</name>
<protein>
    <recommendedName>
        <fullName evidence="4">Outer membrane protein beta-barrel domain-containing protein</fullName>
    </recommendedName>
</protein>
<accession>A0A317CAZ8</accession>
<keyword evidence="3" id="KW-1185">Reference proteome</keyword>
<evidence type="ECO:0000313" key="3">
    <source>
        <dbReference type="Proteomes" id="UP000245506"/>
    </source>
</evidence>
<keyword evidence="1" id="KW-0732">Signal</keyword>
<feature type="chain" id="PRO_5016403928" description="Outer membrane protein beta-barrel domain-containing protein" evidence="1">
    <location>
        <begin position="32"/>
        <end position="233"/>
    </location>
</feature>
<comment type="caution">
    <text evidence="2">The sequence shown here is derived from an EMBL/GenBank/DDBJ whole genome shotgun (WGS) entry which is preliminary data.</text>
</comment>
<dbReference type="OrthoDB" id="517121at2"/>
<dbReference type="Gene3D" id="2.40.160.170">
    <property type="match status" value="1"/>
</dbReference>
<organism evidence="2 3">
    <name type="scientific">Leucothrix arctica</name>
    <dbReference type="NCBI Taxonomy" id="1481894"/>
    <lineage>
        <taxon>Bacteria</taxon>
        <taxon>Pseudomonadati</taxon>
        <taxon>Pseudomonadota</taxon>
        <taxon>Gammaproteobacteria</taxon>
        <taxon>Thiotrichales</taxon>
        <taxon>Thiotrichaceae</taxon>
        <taxon>Leucothrix</taxon>
    </lineage>
</organism>
<dbReference type="EMBL" id="QGKL01000033">
    <property type="protein sequence ID" value="PWQ95539.1"/>
    <property type="molecule type" value="Genomic_DNA"/>
</dbReference>
<sequence>MHYTYSTFKKTLFVSVLATASLLSVANTASAEGTVALKAGTLGGGIEYVHSLSPKFAIGIGFNGFSIDDTIEESDITYDADLDMQNFSLVGDYHPFSNGFRLSAGVYNNGNEFALSAKPTENNEFEINGNSYSTDDTVESLDGLISFKSLAPYVGIGWGHKPMSGKGWGFDADLGVLFQGSPEASLTVVCVDPESTICSELQDDVDAEEVSLKEDSEEFDVYPVISLGVSYTF</sequence>
<dbReference type="AlphaFoldDB" id="A0A317CAZ8"/>
<evidence type="ECO:0008006" key="4">
    <source>
        <dbReference type="Google" id="ProtNLM"/>
    </source>
</evidence>